<sequence length="691" mass="75332">MTDTMSLSKLDIWHAGEKAIQEKVGVSAHMDELGRRIVRDYMPTQHRDFYAQIPFIALGSVDGAGDAWATFVTGKPGFISSPTAQSLDIDVVREPRDPASEGMHEGDAIGLLGIELHTRRRNRVNGIIGASDNYAIHFDVNQSFGNCPRYIQLRDYEFVRDPRELFTGNIEDKAEIDATARRMIEAADMFFVASYVERESRRQVDVSSRGGNPGFVRVADDGTLTIPDFAGNLFFATLGNILVNGKAGLLFVDFETGNVLQMTGDARVILDSPEIAAFQGAERLWQFNARRVVLRRGALPLRWAFRPDGWAPSTLMTGSWEQAAGRLRAAELATKWRPFKVINIVDESATVRSFHLEPADGAGLLPHRAGQYLPIRLPIDSAEKTAIRTYTLSVAPSDHVYRISVKRDGLVSQRLHDGINIGDVIEARAPAGEFTIDATQARPAVLLAGGIGITPMLAMLRHVIYEGLRTLKIRPTVLFQAARSKNERPFGNELDELAASAGGAVRVIRVLGDITDAEEGPDYDAAGRIDMALLSRFMPVGDYDYYLCGPSGFMQSLYDGLRALNIADNHIHAEAFGPASLVRAVDSPATAPARQLSSSTSVHVVFTESLKEARWTPESGSLLDLAESRGLSPDFGCREGHCGTCRTKLLAGAVTYVKEPAAAVADDKVLICCAVPAAQNGNEANRIQLAL</sequence>
<dbReference type="PRINTS" id="PR00410">
    <property type="entry name" value="PHEHYDRXLASE"/>
</dbReference>
<dbReference type="Pfam" id="PF00175">
    <property type="entry name" value="NAD_binding_1"/>
    <property type="match status" value="1"/>
</dbReference>
<dbReference type="InterPro" id="IPR001041">
    <property type="entry name" value="2Fe-2S_ferredoxin-type"/>
</dbReference>
<dbReference type="InterPro" id="IPR039261">
    <property type="entry name" value="FNR_nucleotide-bd"/>
</dbReference>
<dbReference type="InterPro" id="IPR017938">
    <property type="entry name" value="Riboflavin_synthase-like_b-brl"/>
</dbReference>
<dbReference type="PANTHER" id="PTHR42815">
    <property type="entry name" value="FAD-BINDING, PUTATIVE (AFU_ORTHOLOGUE AFUA_6G07600)-RELATED"/>
    <property type="match status" value="1"/>
</dbReference>
<evidence type="ECO:0000259" key="2">
    <source>
        <dbReference type="PROSITE" id="PS51384"/>
    </source>
</evidence>
<dbReference type="InterPro" id="IPR017927">
    <property type="entry name" value="FAD-bd_FR_type"/>
</dbReference>
<dbReference type="InterPro" id="IPR008333">
    <property type="entry name" value="Cbr1-like_FAD-bd_dom"/>
</dbReference>
<dbReference type="RefSeq" id="WP_068730507.1">
    <property type="nucleotide sequence ID" value="NZ_LVYV01000002.1"/>
</dbReference>
<dbReference type="AlphaFoldDB" id="A0A164AEC3"/>
<proteinExistence type="predicted"/>
<accession>A0A164AEC3</accession>
<evidence type="ECO:0000313" key="4">
    <source>
        <dbReference type="Proteomes" id="UP000076574"/>
    </source>
</evidence>
<dbReference type="Gene3D" id="2.30.110.10">
    <property type="entry name" value="Electron Transport, Fmn-binding Protein, Chain A"/>
    <property type="match status" value="1"/>
</dbReference>
<dbReference type="OrthoDB" id="9786134at2"/>
<dbReference type="GO" id="GO:0051537">
    <property type="term" value="F:2 iron, 2 sulfur cluster binding"/>
    <property type="evidence" value="ECO:0007669"/>
    <property type="project" value="InterPro"/>
</dbReference>
<dbReference type="InterPro" id="IPR006058">
    <property type="entry name" value="2Fe2S_fd_BS"/>
</dbReference>
<dbReference type="InterPro" id="IPR036010">
    <property type="entry name" value="2Fe-2S_ferredoxin-like_sf"/>
</dbReference>
<dbReference type="Pfam" id="PF00970">
    <property type="entry name" value="FAD_binding_6"/>
    <property type="match status" value="1"/>
</dbReference>
<dbReference type="InterPro" id="IPR012675">
    <property type="entry name" value="Beta-grasp_dom_sf"/>
</dbReference>
<dbReference type="Gene3D" id="2.40.30.10">
    <property type="entry name" value="Translation factors"/>
    <property type="match status" value="1"/>
</dbReference>
<dbReference type="InterPro" id="IPR012349">
    <property type="entry name" value="Split_barrel_FMN-bd"/>
</dbReference>
<dbReference type="PANTHER" id="PTHR42815:SF2">
    <property type="entry name" value="FAD-BINDING, PUTATIVE (AFU_ORTHOLOGUE AFUA_6G07600)-RELATED"/>
    <property type="match status" value="1"/>
</dbReference>
<dbReference type="Gene3D" id="3.40.50.80">
    <property type="entry name" value="Nucleotide-binding domain of ferredoxin-NADP reductase (FNR) module"/>
    <property type="match status" value="1"/>
</dbReference>
<dbReference type="Pfam" id="PF00111">
    <property type="entry name" value="Fer2"/>
    <property type="match status" value="1"/>
</dbReference>
<dbReference type="InterPro" id="IPR001433">
    <property type="entry name" value="OxRdtase_FAD/NAD-bd"/>
</dbReference>
<feature type="domain" description="2Fe-2S ferredoxin-type" evidence="1">
    <location>
        <begin position="600"/>
        <end position="691"/>
    </location>
</feature>
<dbReference type="Gene3D" id="3.10.20.30">
    <property type="match status" value="1"/>
</dbReference>
<protein>
    <submittedName>
        <fullName evidence="3">FAD-binding oxidoreductase</fullName>
    </submittedName>
</protein>
<dbReference type="CDD" id="cd06184">
    <property type="entry name" value="flavohem_like_fad_nad_binding"/>
    <property type="match status" value="1"/>
</dbReference>
<keyword evidence="4" id="KW-1185">Reference proteome</keyword>
<dbReference type="Proteomes" id="UP000076574">
    <property type="component" value="Unassembled WGS sequence"/>
</dbReference>
<feature type="domain" description="FAD-binding FR-type" evidence="2">
    <location>
        <begin position="334"/>
        <end position="437"/>
    </location>
</feature>
<name>A0A164AEC3_9BRAD</name>
<dbReference type="SUPFAM" id="SSF54292">
    <property type="entry name" value="2Fe-2S ferredoxin-like"/>
    <property type="match status" value="1"/>
</dbReference>
<organism evidence="3 4">
    <name type="scientific">Tardiphaga robiniae</name>
    <dbReference type="NCBI Taxonomy" id="943830"/>
    <lineage>
        <taxon>Bacteria</taxon>
        <taxon>Pseudomonadati</taxon>
        <taxon>Pseudomonadota</taxon>
        <taxon>Alphaproteobacteria</taxon>
        <taxon>Hyphomicrobiales</taxon>
        <taxon>Nitrobacteraceae</taxon>
        <taxon>Tardiphaga</taxon>
    </lineage>
</organism>
<dbReference type="SUPFAM" id="SSF52343">
    <property type="entry name" value="Ferredoxin reductase-like, C-terminal NADP-linked domain"/>
    <property type="match status" value="1"/>
</dbReference>
<gene>
    <name evidence="3" type="ORF">A4A58_20170</name>
</gene>
<dbReference type="PROSITE" id="PS51384">
    <property type="entry name" value="FAD_FR"/>
    <property type="match status" value="1"/>
</dbReference>
<evidence type="ECO:0000259" key="1">
    <source>
        <dbReference type="PROSITE" id="PS51085"/>
    </source>
</evidence>
<dbReference type="PROSITE" id="PS00197">
    <property type="entry name" value="2FE2S_FER_1"/>
    <property type="match status" value="1"/>
</dbReference>
<dbReference type="PROSITE" id="PS51085">
    <property type="entry name" value="2FE2S_FER_2"/>
    <property type="match status" value="1"/>
</dbReference>
<dbReference type="CDD" id="cd00207">
    <property type="entry name" value="fer2"/>
    <property type="match status" value="1"/>
</dbReference>
<dbReference type="SUPFAM" id="SSF63380">
    <property type="entry name" value="Riboflavin synthase domain-like"/>
    <property type="match status" value="1"/>
</dbReference>
<reference evidence="3 4" key="1">
    <citation type="submission" date="2016-03" db="EMBL/GenBank/DDBJ databases">
        <title>Microsymbionts genomes from the relict species Vavilovia formosa (Stev.) Fed.</title>
        <authorList>
            <person name="Kopat V."/>
            <person name="Chirak E."/>
            <person name="Kimeklis A."/>
            <person name="Andronov E."/>
        </authorList>
    </citation>
    <scope>NUCLEOTIDE SEQUENCE [LARGE SCALE GENOMIC DNA]</scope>
    <source>
        <strain evidence="3 4">Vaf07</strain>
    </source>
</reference>
<dbReference type="SUPFAM" id="SSF50475">
    <property type="entry name" value="FMN-binding split barrel"/>
    <property type="match status" value="1"/>
</dbReference>
<dbReference type="EMBL" id="LVYV01000002">
    <property type="protein sequence ID" value="KZD24676.1"/>
    <property type="molecule type" value="Genomic_DNA"/>
</dbReference>
<comment type="caution">
    <text evidence="3">The sequence shown here is derived from an EMBL/GenBank/DDBJ whole genome shotgun (WGS) entry which is preliminary data.</text>
</comment>
<dbReference type="STRING" id="943830.A4A58_20170"/>
<dbReference type="GO" id="GO:0016491">
    <property type="term" value="F:oxidoreductase activity"/>
    <property type="evidence" value="ECO:0007669"/>
    <property type="project" value="InterPro"/>
</dbReference>
<evidence type="ECO:0000313" key="3">
    <source>
        <dbReference type="EMBL" id="KZD24676.1"/>
    </source>
</evidence>